<reference evidence="2 3" key="1">
    <citation type="submission" date="2018-01" db="EMBL/GenBank/DDBJ databases">
        <title>Draft genome sequence of Paucibacter aquatile CR182 isolated from freshwater of the Nakdong River.</title>
        <authorList>
            <person name="Choi A."/>
            <person name="Chung E.J."/>
        </authorList>
    </citation>
    <scope>NUCLEOTIDE SEQUENCE [LARGE SCALE GENOMIC DNA]</scope>
    <source>
        <strain evidence="2 3">CR182</strain>
    </source>
</reference>
<protein>
    <submittedName>
        <fullName evidence="2">Recombinase RecA</fullName>
    </submittedName>
</protein>
<evidence type="ECO:0000313" key="2">
    <source>
        <dbReference type="EMBL" id="PND40158.1"/>
    </source>
</evidence>
<evidence type="ECO:0000313" key="3">
    <source>
        <dbReference type="Proteomes" id="UP000235916"/>
    </source>
</evidence>
<proteinExistence type="predicted"/>
<dbReference type="SUPFAM" id="SSF52540">
    <property type="entry name" value="P-loop containing nucleoside triphosphate hydrolases"/>
    <property type="match status" value="1"/>
</dbReference>
<feature type="region of interest" description="Disordered" evidence="1">
    <location>
        <begin position="267"/>
        <end position="302"/>
    </location>
</feature>
<evidence type="ECO:0000256" key="1">
    <source>
        <dbReference type="SAM" id="MobiDB-lite"/>
    </source>
</evidence>
<dbReference type="AlphaFoldDB" id="A0A2N8L380"/>
<dbReference type="EMBL" id="POSP01000001">
    <property type="protein sequence ID" value="PND40158.1"/>
    <property type="molecule type" value="Genomic_DNA"/>
</dbReference>
<gene>
    <name evidence="2" type="ORF">C1O66_01885</name>
</gene>
<dbReference type="Proteomes" id="UP000235916">
    <property type="component" value="Unassembled WGS sequence"/>
</dbReference>
<keyword evidence="3" id="KW-1185">Reference proteome</keyword>
<sequence>MPALPSAAPARLAEREARLLEQQVWRASSLGASSSPCLSSGFAALDAELPGGGWPTHSLSELLCPPGLHLEWRLLLPALRGLLAEPQAAAPASRGRGRARKPSAPRAQQQRPLLLINPPLIPHLPGLQAAGLAPQQLIWLAPETPQQQLWAAEQAIKSNAAAALLLWLPKLRPEQLRRLQTQALGLDAPLFLFRPEAAAAQSSAAPLRLHLDLALGARKPQQELADLQLRILKRRGPAFEGLLQLPALPSGLERVLTATMLARGLGRPSLAPNTPPVLQAPRPAAPSPHALARPAQPARAAG</sequence>
<feature type="region of interest" description="Disordered" evidence="1">
    <location>
        <begin position="87"/>
        <end position="109"/>
    </location>
</feature>
<dbReference type="Gene3D" id="3.40.50.300">
    <property type="entry name" value="P-loop containing nucleotide triphosphate hydrolases"/>
    <property type="match status" value="1"/>
</dbReference>
<comment type="caution">
    <text evidence="2">The sequence shown here is derived from an EMBL/GenBank/DDBJ whole genome shotgun (WGS) entry which is preliminary data.</text>
</comment>
<organism evidence="2 3">
    <name type="scientific">Kinneretia aquatilis</name>
    <dbReference type="NCBI Taxonomy" id="2070761"/>
    <lineage>
        <taxon>Bacteria</taxon>
        <taxon>Pseudomonadati</taxon>
        <taxon>Pseudomonadota</taxon>
        <taxon>Betaproteobacteria</taxon>
        <taxon>Burkholderiales</taxon>
        <taxon>Sphaerotilaceae</taxon>
        <taxon>Roseateles</taxon>
    </lineage>
</organism>
<name>A0A2N8L380_9BURK</name>
<feature type="compositionally biased region" description="Low complexity" evidence="1">
    <location>
        <begin position="290"/>
        <end position="302"/>
    </location>
</feature>
<accession>A0A2N8L380</accession>
<dbReference type="InterPro" id="IPR027417">
    <property type="entry name" value="P-loop_NTPase"/>
</dbReference>